<proteinExistence type="predicted"/>
<dbReference type="InterPro" id="IPR006282">
    <property type="entry name" value="Thi_PPkinase"/>
</dbReference>
<dbReference type="SUPFAM" id="SSF63999">
    <property type="entry name" value="Thiamin pyrophosphokinase, catalytic domain"/>
    <property type="match status" value="1"/>
</dbReference>
<dbReference type="Pfam" id="PF04265">
    <property type="entry name" value="TPK_B1_binding"/>
    <property type="match status" value="1"/>
</dbReference>
<dbReference type="GO" id="GO:0004788">
    <property type="term" value="F:thiamine diphosphokinase activity"/>
    <property type="evidence" value="ECO:0007669"/>
    <property type="project" value="UniProtKB-UniRule"/>
</dbReference>
<dbReference type="GO" id="GO:0006772">
    <property type="term" value="P:thiamine metabolic process"/>
    <property type="evidence" value="ECO:0007669"/>
    <property type="project" value="UniProtKB-UniRule"/>
</dbReference>
<keyword evidence="3" id="KW-0418">Kinase</keyword>
<keyword evidence="1 7" id="KW-0808">Transferase</keyword>
<dbReference type="SMART" id="SM00983">
    <property type="entry name" value="TPK_B1_binding"/>
    <property type="match status" value="1"/>
</dbReference>
<dbReference type="SUPFAM" id="SSF63862">
    <property type="entry name" value="Thiamin pyrophosphokinase, substrate-binding domain"/>
    <property type="match status" value="1"/>
</dbReference>
<dbReference type="AlphaFoldDB" id="A0A9D2PD46"/>
<dbReference type="GO" id="GO:0016301">
    <property type="term" value="F:kinase activity"/>
    <property type="evidence" value="ECO:0007669"/>
    <property type="project" value="UniProtKB-KW"/>
</dbReference>
<accession>A0A9D2PD46</accession>
<gene>
    <name evidence="7" type="ORF">IAA04_10490</name>
</gene>
<protein>
    <recommendedName>
        <fullName evidence="5">Thiamine diphosphokinase</fullName>
        <ecNumber evidence="5">2.7.6.2</ecNumber>
    </recommendedName>
</protein>
<reference evidence="7" key="1">
    <citation type="journal article" date="2021" name="PeerJ">
        <title>Extensive microbial diversity within the chicken gut microbiome revealed by metagenomics and culture.</title>
        <authorList>
            <person name="Gilroy R."/>
            <person name="Ravi A."/>
            <person name="Getino M."/>
            <person name="Pursley I."/>
            <person name="Horton D.L."/>
            <person name="Alikhan N.F."/>
            <person name="Baker D."/>
            <person name="Gharbi K."/>
            <person name="Hall N."/>
            <person name="Watson M."/>
            <person name="Adriaenssens E.M."/>
            <person name="Foster-Nyarko E."/>
            <person name="Jarju S."/>
            <person name="Secka A."/>
            <person name="Antonio M."/>
            <person name="Oren A."/>
            <person name="Chaudhuri R.R."/>
            <person name="La Ragione R."/>
            <person name="Hildebrand F."/>
            <person name="Pallen M.J."/>
        </authorList>
    </citation>
    <scope>NUCLEOTIDE SEQUENCE</scope>
    <source>
        <strain evidence="7">CHK183-5548</strain>
    </source>
</reference>
<dbReference type="Pfam" id="PF04263">
    <property type="entry name" value="TPK_catalytic"/>
    <property type="match status" value="1"/>
</dbReference>
<evidence type="ECO:0000256" key="3">
    <source>
        <dbReference type="ARBA" id="ARBA00022777"/>
    </source>
</evidence>
<feature type="domain" description="Thiamin pyrophosphokinase thiamin-binding" evidence="6">
    <location>
        <begin position="155"/>
        <end position="215"/>
    </location>
</feature>
<organism evidence="7 8">
    <name type="scientific">Candidatus Lachnoclostridium pullistercoris</name>
    <dbReference type="NCBI Taxonomy" id="2838632"/>
    <lineage>
        <taxon>Bacteria</taxon>
        <taxon>Bacillati</taxon>
        <taxon>Bacillota</taxon>
        <taxon>Clostridia</taxon>
        <taxon>Lachnospirales</taxon>
        <taxon>Lachnospiraceae</taxon>
    </lineage>
</organism>
<dbReference type="CDD" id="cd07995">
    <property type="entry name" value="TPK"/>
    <property type="match status" value="1"/>
</dbReference>
<keyword evidence="4" id="KW-0067">ATP-binding</keyword>
<dbReference type="Gene3D" id="3.40.50.10240">
    <property type="entry name" value="Thiamin pyrophosphokinase, catalytic domain"/>
    <property type="match status" value="1"/>
</dbReference>
<dbReference type="EC" id="2.7.6.2" evidence="5"/>
<dbReference type="GO" id="GO:0030975">
    <property type="term" value="F:thiamine binding"/>
    <property type="evidence" value="ECO:0007669"/>
    <property type="project" value="InterPro"/>
</dbReference>
<dbReference type="NCBIfam" id="TIGR01378">
    <property type="entry name" value="thi_PPkinase"/>
    <property type="match status" value="1"/>
</dbReference>
<dbReference type="InterPro" id="IPR007373">
    <property type="entry name" value="Thiamin_PyroPKinase_B1-bd"/>
</dbReference>
<dbReference type="InterPro" id="IPR007371">
    <property type="entry name" value="TPK_catalytic"/>
</dbReference>
<dbReference type="GO" id="GO:0009229">
    <property type="term" value="P:thiamine diphosphate biosynthetic process"/>
    <property type="evidence" value="ECO:0007669"/>
    <property type="project" value="InterPro"/>
</dbReference>
<dbReference type="PANTHER" id="PTHR41299:SF1">
    <property type="entry name" value="THIAMINE PYROPHOSPHOKINASE"/>
    <property type="match status" value="1"/>
</dbReference>
<evidence type="ECO:0000313" key="7">
    <source>
        <dbReference type="EMBL" id="HJC48467.1"/>
    </source>
</evidence>
<comment type="caution">
    <text evidence="7">The sequence shown here is derived from an EMBL/GenBank/DDBJ whole genome shotgun (WGS) entry which is preliminary data.</text>
</comment>
<evidence type="ECO:0000256" key="5">
    <source>
        <dbReference type="NCBIfam" id="TIGR01378"/>
    </source>
</evidence>
<sequence>MREQGEKTALIISGGCLEEGFAADYLRGRQFDMVIAVDSGLKGALDLGLPVDAAVGDFDSADPLTLAEGHEHREIQWEVHRPEKDETDTELAVTTAVRSGCRKLVILGALGGRFDHALGNIHLLYYGKTLGAEAEILDSRNRITVLTEGRKFFRGDLWGKYVSFLPLTMEVKGITLRGFKYPLSGRDITIGPCLCISNELAADEAEITFDEGVLICVESRDENWTGQK</sequence>
<evidence type="ECO:0000259" key="6">
    <source>
        <dbReference type="SMART" id="SM00983"/>
    </source>
</evidence>
<evidence type="ECO:0000256" key="4">
    <source>
        <dbReference type="ARBA" id="ARBA00022840"/>
    </source>
</evidence>
<evidence type="ECO:0000256" key="2">
    <source>
        <dbReference type="ARBA" id="ARBA00022741"/>
    </source>
</evidence>
<evidence type="ECO:0000256" key="1">
    <source>
        <dbReference type="ARBA" id="ARBA00022679"/>
    </source>
</evidence>
<name>A0A9D2PD46_9FIRM</name>
<dbReference type="EMBL" id="DWWL01000068">
    <property type="protein sequence ID" value="HJC48467.1"/>
    <property type="molecule type" value="Genomic_DNA"/>
</dbReference>
<dbReference type="GO" id="GO:0005524">
    <property type="term" value="F:ATP binding"/>
    <property type="evidence" value="ECO:0007669"/>
    <property type="project" value="UniProtKB-KW"/>
</dbReference>
<dbReference type="InterPro" id="IPR036759">
    <property type="entry name" value="TPK_catalytic_sf"/>
</dbReference>
<reference evidence="7" key="2">
    <citation type="submission" date="2021-04" db="EMBL/GenBank/DDBJ databases">
        <authorList>
            <person name="Gilroy R."/>
        </authorList>
    </citation>
    <scope>NUCLEOTIDE SEQUENCE</scope>
    <source>
        <strain evidence="7">CHK183-5548</strain>
    </source>
</reference>
<dbReference type="Proteomes" id="UP000823883">
    <property type="component" value="Unassembled WGS sequence"/>
</dbReference>
<dbReference type="PANTHER" id="PTHR41299">
    <property type="entry name" value="THIAMINE PYROPHOSPHOKINASE"/>
    <property type="match status" value="1"/>
</dbReference>
<dbReference type="InterPro" id="IPR053149">
    <property type="entry name" value="TPK"/>
</dbReference>
<dbReference type="InterPro" id="IPR036371">
    <property type="entry name" value="TPK_B1-bd_sf"/>
</dbReference>
<keyword evidence="2" id="KW-0547">Nucleotide-binding</keyword>
<evidence type="ECO:0000313" key="8">
    <source>
        <dbReference type="Proteomes" id="UP000823883"/>
    </source>
</evidence>